<keyword evidence="3" id="KW-0862">Zinc</keyword>
<organism evidence="5 6">
    <name type="scientific">Corticibacter populi</name>
    <dbReference type="NCBI Taxonomy" id="1550736"/>
    <lineage>
        <taxon>Bacteria</taxon>
        <taxon>Pseudomonadati</taxon>
        <taxon>Pseudomonadota</taxon>
        <taxon>Betaproteobacteria</taxon>
        <taxon>Burkholderiales</taxon>
        <taxon>Comamonadaceae</taxon>
        <taxon>Corticibacter</taxon>
    </lineage>
</organism>
<dbReference type="NCBIfam" id="TIGR01879">
    <property type="entry name" value="hydantase"/>
    <property type="match status" value="1"/>
</dbReference>
<dbReference type="InterPro" id="IPR011650">
    <property type="entry name" value="Peptidase_M20_dimer"/>
</dbReference>
<name>A0A3M6QN39_9BURK</name>
<dbReference type="RefSeq" id="WP_122230850.1">
    <property type="nucleotide sequence ID" value="NZ_RDQO01000005.1"/>
</dbReference>
<dbReference type="NCBIfam" id="NF006769">
    <property type="entry name" value="PRK09290.1-3"/>
    <property type="match status" value="1"/>
</dbReference>
<dbReference type="GO" id="GO:0016813">
    <property type="term" value="F:hydrolase activity, acting on carbon-nitrogen (but not peptide) bonds, in linear amidines"/>
    <property type="evidence" value="ECO:0007669"/>
    <property type="project" value="InterPro"/>
</dbReference>
<protein>
    <submittedName>
        <fullName evidence="5">Zn-dependent hydrolase</fullName>
    </submittedName>
</protein>
<feature type="binding site" evidence="3">
    <location>
        <position position="130"/>
    </location>
    <ligand>
        <name>Zn(2+)</name>
        <dbReference type="ChEBI" id="CHEBI:29105"/>
        <label>2</label>
    </ligand>
</feature>
<evidence type="ECO:0000313" key="6">
    <source>
        <dbReference type="Proteomes" id="UP000278006"/>
    </source>
</evidence>
<accession>A0A3M6QN39</accession>
<dbReference type="EMBL" id="RDQO01000005">
    <property type="protein sequence ID" value="RMX04151.1"/>
    <property type="molecule type" value="Genomic_DNA"/>
</dbReference>
<proteinExistence type="inferred from homology"/>
<dbReference type="Gene3D" id="3.30.70.360">
    <property type="match status" value="1"/>
</dbReference>
<evidence type="ECO:0000313" key="5">
    <source>
        <dbReference type="EMBL" id="RMX04151.1"/>
    </source>
</evidence>
<feature type="domain" description="Peptidase M20 dimerisation" evidence="4">
    <location>
        <begin position="216"/>
        <end position="313"/>
    </location>
</feature>
<dbReference type="NCBIfam" id="NF009527">
    <property type="entry name" value="PRK12891.1"/>
    <property type="match status" value="1"/>
</dbReference>
<dbReference type="GO" id="GO:0046872">
    <property type="term" value="F:metal ion binding"/>
    <property type="evidence" value="ECO:0007669"/>
    <property type="project" value="UniProtKB-KW"/>
</dbReference>
<reference evidence="5 6" key="1">
    <citation type="submission" date="2018-10" db="EMBL/GenBank/DDBJ databases">
        <title>Draft genome of Cortibacter populi DSM10536.</title>
        <authorList>
            <person name="Bernier A.-M."/>
            <person name="Bernard K."/>
        </authorList>
    </citation>
    <scope>NUCLEOTIDE SEQUENCE [LARGE SCALE GENOMIC DNA]</scope>
    <source>
        <strain evidence="5 6">DSM 105136</strain>
    </source>
</reference>
<dbReference type="PANTHER" id="PTHR32494:SF5">
    <property type="entry name" value="ALLANTOATE AMIDOHYDROLASE"/>
    <property type="match status" value="1"/>
</dbReference>
<dbReference type="OrthoDB" id="9808195at2"/>
<dbReference type="AlphaFoldDB" id="A0A3M6QN39"/>
<dbReference type="InterPro" id="IPR002933">
    <property type="entry name" value="Peptidase_M20"/>
</dbReference>
<dbReference type="Gene3D" id="3.40.630.10">
    <property type="entry name" value="Zn peptidases"/>
    <property type="match status" value="1"/>
</dbReference>
<dbReference type="Proteomes" id="UP000278006">
    <property type="component" value="Unassembled WGS sequence"/>
</dbReference>
<evidence type="ECO:0000256" key="2">
    <source>
        <dbReference type="ARBA" id="ARBA00022801"/>
    </source>
</evidence>
<feature type="binding site" evidence="3">
    <location>
        <position position="84"/>
    </location>
    <ligand>
        <name>Zn(2+)</name>
        <dbReference type="ChEBI" id="CHEBI:29105"/>
        <label>1</label>
    </ligand>
</feature>
<sequence length="414" mass="44101">MSKPLLINGERLWNTLMEHGRIGGTAKGGVCRLALSELDGQGRDLFVHWCKEAGLEVRIDAIGNIFARREGTDPSRPVIAMGSHIDTQPTGGKFDGIYGVMAGLEVLRTLNDKGIQTKAPIEVIAWTNEEGSRFVPVMMGSGVFTGAFTLEHALAATDVDGLAVQDELRKIGYAGEVSPGQVPGGMFGAYFEAHIEQGPVLEAHELTIGVVPGALGQRWYDVVVTGQESHAGTTPMDLRHDALLAASRIVEKVNALGRHFAPYGRGTVGYMQVLPNSRNTIPGTVKFSVDIRALDDGDLLAMEADLKDFIAGLQKADARLQVDMKQVVYFPPCHFDEACIESVRAAAQALGLGHMDVVSGAGHDAVYVADVAPAGMIFVPCKDGISHNEAEDATPEHLAAGAHVLLNAVLKHAS</sequence>
<feature type="binding site" evidence="3">
    <location>
        <position position="95"/>
    </location>
    <ligand>
        <name>Zn(2+)</name>
        <dbReference type="ChEBI" id="CHEBI:29105"/>
        <label>1</label>
    </ligand>
</feature>
<keyword evidence="3" id="KW-0479">Metal-binding</keyword>
<dbReference type="PANTHER" id="PTHR32494">
    <property type="entry name" value="ALLANTOATE DEIMINASE-RELATED"/>
    <property type="match status" value="1"/>
</dbReference>
<dbReference type="Pfam" id="PF01546">
    <property type="entry name" value="Peptidase_M20"/>
    <property type="match status" value="1"/>
</dbReference>
<evidence type="ECO:0000256" key="3">
    <source>
        <dbReference type="PIRSR" id="PIRSR001235-1"/>
    </source>
</evidence>
<dbReference type="InterPro" id="IPR010158">
    <property type="entry name" value="Amidase_Cbmase"/>
</dbReference>
<keyword evidence="2 5" id="KW-0378">Hydrolase</keyword>
<dbReference type="CDD" id="cd03884">
    <property type="entry name" value="M20_bAS"/>
    <property type="match status" value="1"/>
</dbReference>
<evidence type="ECO:0000256" key="1">
    <source>
        <dbReference type="ARBA" id="ARBA00006153"/>
    </source>
</evidence>
<gene>
    <name evidence="5" type="ORF">D8I35_15180</name>
</gene>
<feature type="binding site" evidence="3">
    <location>
        <position position="194"/>
    </location>
    <ligand>
        <name>Zn(2+)</name>
        <dbReference type="ChEBI" id="CHEBI:29105"/>
        <label>1</label>
    </ligand>
</feature>
<comment type="similarity">
    <text evidence="1">Belongs to the peptidase M20 family.</text>
</comment>
<feature type="binding site" evidence="3">
    <location>
        <position position="387"/>
    </location>
    <ligand>
        <name>Zn(2+)</name>
        <dbReference type="ChEBI" id="CHEBI:29105"/>
        <label>2</label>
    </ligand>
</feature>
<evidence type="ECO:0000259" key="4">
    <source>
        <dbReference type="Pfam" id="PF07687"/>
    </source>
</evidence>
<dbReference type="InterPro" id="IPR036264">
    <property type="entry name" value="Bact_exopeptidase_dim_dom"/>
</dbReference>
<comment type="caution">
    <text evidence="5">The sequence shown here is derived from an EMBL/GenBank/DDBJ whole genome shotgun (WGS) entry which is preliminary data.</text>
</comment>
<dbReference type="SUPFAM" id="SSF55031">
    <property type="entry name" value="Bacterial exopeptidase dimerisation domain"/>
    <property type="match status" value="1"/>
</dbReference>
<dbReference type="PIRSF" id="PIRSF001235">
    <property type="entry name" value="Amidase_carbamoylase"/>
    <property type="match status" value="1"/>
</dbReference>
<dbReference type="Pfam" id="PF07687">
    <property type="entry name" value="M20_dimer"/>
    <property type="match status" value="1"/>
</dbReference>
<dbReference type="SUPFAM" id="SSF53187">
    <property type="entry name" value="Zn-dependent exopeptidases"/>
    <property type="match status" value="1"/>
</dbReference>
<keyword evidence="6" id="KW-1185">Reference proteome</keyword>
<feature type="binding site" evidence="3">
    <location>
        <position position="95"/>
    </location>
    <ligand>
        <name>Zn(2+)</name>
        <dbReference type="ChEBI" id="CHEBI:29105"/>
        <label>2</label>
    </ligand>
</feature>
<dbReference type="NCBIfam" id="NF006771">
    <property type="entry name" value="PRK09290.1-5"/>
    <property type="match status" value="1"/>
</dbReference>
<comment type="cofactor">
    <cofactor evidence="3">
        <name>Zn(2+)</name>
        <dbReference type="ChEBI" id="CHEBI:29105"/>
    </cofactor>
    <text evidence="3">Binds 2 Zn(2+) ions per subunit.</text>
</comment>